<dbReference type="Proteomes" id="UP000198862">
    <property type="component" value="Unassembled WGS sequence"/>
</dbReference>
<dbReference type="InterPro" id="IPR029058">
    <property type="entry name" value="AB_hydrolase_fold"/>
</dbReference>
<evidence type="ECO:0000256" key="1">
    <source>
        <dbReference type="ARBA" id="ARBA00022801"/>
    </source>
</evidence>
<reference evidence="3 4" key="1">
    <citation type="submission" date="2016-10" db="EMBL/GenBank/DDBJ databases">
        <authorList>
            <person name="de Groot N.N."/>
        </authorList>
    </citation>
    <scope>NUCLEOTIDE SEQUENCE [LARGE SCALE GENOMIC DNA]</scope>
    <source>
        <strain evidence="3 4">DSM 6059</strain>
    </source>
</reference>
<sequence>MYKDFDLANLEREYSPSSCIDDINVYINKYISLSKEANENAKKNKSLKADLSYGKNSDELIDLYLPTKGNNRKLQVYIHGGYWQALTKAESSFAATNFQQHGCYFAVINYSLAPNASLSEIVEQNKRAIAWLFSNAEALGFDASEIYLSGSSAGGHLAMMMLQTLWSDYVENSKSNQLIKGVCAVSGIYDLTPIAHTYINEPLQLTATEIEKNSPLNNSLLNTCPVVFAFGEQETSEFKRQTSEMLMKLSQAGIEVSCNEITNRNHFDIILDLSDPNSWLCHQVFRQMKLI</sequence>
<dbReference type="Pfam" id="PF20434">
    <property type="entry name" value="BD-FAE"/>
    <property type="match status" value="1"/>
</dbReference>
<protein>
    <submittedName>
        <fullName evidence="3">Arylformamidase</fullName>
    </submittedName>
</protein>
<dbReference type="GO" id="GO:0004061">
    <property type="term" value="F:arylformamidase activity"/>
    <property type="evidence" value="ECO:0007669"/>
    <property type="project" value="TreeGrafter"/>
</dbReference>
<dbReference type="PANTHER" id="PTHR48081">
    <property type="entry name" value="AB HYDROLASE SUPERFAMILY PROTEIN C4A8.06C"/>
    <property type="match status" value="1"/>
</dbReference>
<name>A0A1I1RQ62_9GAMM</name>
<feature type="domain" description="BD-FAE-like" evidence="2">
    <location>
        <begin position="61"/>
        <end position="199"/>
    </location>
</feature>
<dbReference type="EMBL" id="FOLO01000051">
    <property type="protein sequence ID" value="SFD36461.1"/>
    <property type="molecule type" value="Genomic_DNA"/>
</dbReference>
<dbReference type="OrthoDB" id="9771666at2"/>
<organism evidence="3 4">
    <name type="scientific">Pseudoalteromonas denitrificans DSM 6059</name>
    <dbReference type="NCBI Taxonomy" id="1123010"/>
    <lineage>
        <taxon>Bacteria</taxon>
        <taxon>Pseudomonadati</taxon>
        <taxon>Pseudomonadota</taxon>
        <taxon>Gammaproteobacteria</taxon>
        <taxon>Alteromonadales</taxon>
        <taxon>Pseudoalteromonadaceae</taxon>
        <taxon>Pseudoalteromonas</taxon>
    </lineage>
</organism>
<dbReference type="AlphaFoldDB" id="A0A1I1RQ62"/>
<dbReference type="InterPro" id="IPR050300">
    <property type="entry name" value="GDXG_lipolytic_enzyme"/>
</dbReference>
<proteinExistence type="predicted"/>
<keyword evidence="1" id="KW-0378">Hydrolase</keyword>
<dbReference type="Gene3D" id="3.40.50.1820">
    <property type="entry name" value="alpha/beta hydrolase"/>
    <property type="match status" value="1"/>
</dbReference>
<evidence type="ECO:0000259" key="2">
    <source>
        <dbReference type="Pfam" id="PF20434"/>
    </source>
</evidence>
<accession>A0A1I1RQ62</accession>
<keyword evidence="4" id="KW-1185">Reference proteome</keyword>
<dbReference type="PANTHER" id="PTHR48081:SF33">
    <property type="entry name" value="KYNURENINE FORMAMIDASE"/>
    <property type="match status" value="1"/>
</dbReference>
<gene>
    <name evidence="3" type="ORF">SAMN02745724_04311</name>
</gene>
<dbReference type="RefSeq" id="WP_091989594.1">
    <property type="nucleotide sequence ID" value="NZ_FOLO01000051.1"/>
</dbReference>
<dbReference type="SUPFAM" id="SSF53474">
    <property type="entry name" value="alpha/beta-Hydrolases"/>
    <property type="match status" value="1"/>
</dbReference>
<dbReference type="InterPro" id="IPR049492">
    <property type="entry name" value="BD-FAE-like_dom"/>
</dbReference>
<evidence type="ECO:0000313" key="3">
    <source>
        <dbReference type="EMBL" id="SFD36461.1"/>
    </source>
</evidence>
<evidence type="ECO:0000313" key="4">
    <source>
        <dbReference type="Proteomes" id="UP000198862"/>
    </source>
</evidence>
<dbReference type="STRING" id="1123010.SAMN02745724_04311"/>